<dbReference type="PANTHER" id="PTHR30582">
    <property type="entry name" value="L,D-TRANSPEPTIDASE"/>
    <property type="match status" value="1"/>
</dbReference>
<reference evidence="12 13" key="1">
    <citation type="journal article" date="2019" name="Appl. Microbiol. Biotechnol.">
        <title>Differential efficiency of wild type rhizogenic strains for rol gene transformation of plants.</title>
        <authorList>
            <person name="Desmet S."/>
            <person name="De Keyser E."/>
            <person name="Van Vaerenbergh J."/>
            <person name="Baeyen S."/>
            <person name="Van Huylenbroeck J."/>
            <person name="Geelen D."/>
            <person name="Dhooghe E."/>
        </authorList>
    </citation>
    <scope>NUCLEOTIDE SEQUENCE [LARGE SCALE GENOMIC DNA]</scope>
    <source>
        <strain evidence="12 13">GBBC3284</strain>
    </source>
</reference>
<keyword evidence="4" id="KW-0808">Transferase</keyword>
<dbReference type="GO" id="GO:0016757">
    <property type="term" value="F:glycosyltransferase activity"/>
    <property type="evidence" value="ECO:0007669"/>
    <property type="project" value="UniProtKB-KW"/>
</dbReference>
<comment type="pathway">
    <text evidence="1 9">Cell wall biogenesis; peptidoglycan biosynthesis.</text>
</comment>
<dbReference type="EMBL" id="SGNY01000001">
    <property type="protein sequence ID" value="TRB03156.1"/>
    <property type="molecule type" value="Genomic_DNA"/>
</dbReference>
<evidence type="ECO:0000256" key="5">
    <source>
        <dbReference type="ARBA" id="ARBA00022801"/>
    </source>
</evidence>
<dbReference type="AlphaFoldDB" id="A0A546XQY7"/>
<dbReference type="GO" id="GO:0071555">
    <property type="term" value="P:cell wall organization"/>
    <property type="evidence" value="ECO:0007669"/>
    <property type="project" value="UniProtKB-UniRule"/>
</dbReference>
<keyword evidence="8 9" id="KW-0961">Cell wall biogenesis/degradation</keyword>
<evidence type="ECO:0000256" key="10">
    <source>
        <dbReference type="SAM" id="MobiDB-lite"/>
    </source>
</evidence>
<evidence type="ECO:0000256" key="4">
    <source>
        <dbReference type="ARBA" id="ARBA00022679"/>
    </source>
</evidence>
<feature type="region of interest" description="Disordered" evidence="10">
    <location>
        <begin position="78"/>
        <end position="99"/>
    </location>
</feature>
<proteinExistence type="inferred from homology"/>
<dbReference type="InterPro" id="IPR038063">
    <property type="entry name" value="Transpep_catalytic_dom"/>
</dbReference>
<evidence type="ECO:0000256" key="3">
    <source>
        <dbReference type="ARBA" id="ARBA00022676"/>
    </source>
</evidence>
<dbReference type="SUPFAM" id="SSF141523">
    <property type="entry name" value="L,D-transpeptidase catalytic domain-like"/>
    <property type="match status" value="1"/>
</dbReference>
<evidence type="ECO:0000256" key="2">
    <source>
        <dbReference type="ARBA" id="ARBA00005992"/>
    </source>
</evidence>
<dbReference type="InterPro" id="IPR005490">
    <property type="entry name" value="LD_TPept_cat_dom"/>
</dbReference>
<dbReference type="GO" id="GO:0008360">
    <property type="term" value="P:regulation of cell shape"/>
    <property type="evidence" value="ECO:0007669"/>
    <property type="project" value="UniProtKB-UniRule"/>
</dbReference>
<gene>
    <name evidence="12" type="ORF">EXN68_04255</name>
</gene>
<dbReference type="Pfam" id="PF03734">
    <property type="entry name" value="YkuD"/>
    <property type="match status" value="1"/>
</dbReference>
<comment type="caution">
    <text evidence="12">The sequence shown here is derived from an EMBL/GenBank/DDBJ whole genome shotgun (WGS) entry which is preliminary data.</text>
</comment>
<feature type="domain" description="L,D-TPase catalytic" evidence="11">
    <location>
        <begin position="147"/>
        <end position="286"/>
    </location>
</feature>
<dbReference type="UniPathway" id="UPA00219"/>
<keyword evidence="5" id="KW-0378">Hydrolase</keyword>
<evidence type="ECO:0000256" key="6">
    <source>
        <dbReference type="ARBA" id="ARBA00022960"/>
    </source>
</evidence>
<dbReference type="OrthoDB" id="8478453at2"/>
<evidence type="ECO:0000259" key="11">
    <source>
        <dbReference type="PROSITE" id="PS52029"/>
    </source>
</evidence>
<dbReference type="PANTHER" id="PTHR30582:SF24">
    <property type="entry name" value="L,D-TRANSPEPTIDASE ERFK_SRFK-RELATED"/>
    <property type="match status" value="1"/>
</dbReference>
<feature type="active site" description="Proton donor/acceptor" evidence="9">
    <location>
        <position position="246"/>
    </location>
</feature>
<dbReference type="InterPro" id="IPR050979">
    <property type="entry name" value="LD-transpeptidase"/>
</dbReference>
<dbReference type="GO" id="GO:0071972">
    <property type="term" value="F:peptidoglycan L,D-transpeptidase activity"/>
    <property type="evidence" value="ECO:0007669"/>
    <property type="project" value="TreeGrafter"/>
</dbReference>
<accession>A0A546XQY7</accession>
<evidence type="ECO:0000256" key="7">
    <source>
        <dbReference type="ARBA" id="ARBA00022984"/>
    </source>
</evidence>
<dbReference type="Proteomes" id="UP000315434">
    <property type="component" value="Unassembled WGS sequence"/>
</dbReference>
<keyword evidence="6 9" id="KW-0133">Cell shape</keyword>
<evidence type="ECO:0000313" key="12">
    <source>
        <dbReference type="EMBL" id="TRB03156.1"/>
    </source>
</evidence>
<keyword evidence="3" id="KW-0328">Glycosyltransferase</keyword>
<dbReference type="Gene3D" id="2.40.440.10">
    <property type="entry name" value="L,D-transpeptidase catalytic domain-like"/>
    <property type="match status" value="1"/>
</dbReference>
<dbReference type="GO" id="GO:0005576">
    <property type="term" value="C:extracellular region"/>
    <property type="evidence" value="ECO:0007669"/>
    <property type="project" value="TreeGrafter"/>
</dbReference>
<organism evidence="12 13">
    <name type="scientific">Rhizobium rhizogenes</name>
    <name type="common">Agrobacterium rhizogenes</name>
    <dbReference type="NCBI Taxonomy" id="359"/>
    <lineage>
        <taxon>Bacteria</taxon>
        <taxon>Pseudomonadati</taxon>
        <taxon>Pseudomonadota</taxon>
        <taxon>Alphaproteobacteria</taxon>
        <taxon>Hyphomicrobiales</taxon>
        <taxon>Rhizobiaceae</taxon>
        <taxon>Rhizobium/Agrobacterium group</taxon>
        <taxon>Rhizobium</taxon>
    </lineage>
</organism>
<comment type="similarity">
    <text evidence="2">Belongs to the YkuD family.</text>
</comment>
<evidence type="ECO:0000256" key="9">
    <source>
        <dbReference type="PROSITE-ProRule" id="PRU01373"/>
    </source>
</evidence>
<sequence>MGRFHGFCRAADIRALALRRLSAPIPAQPLEFDSRTALEQKINSHLSRRSLLTLAISSFLAAGCEQVPKTKLEVNAATLPEHKNETTTAAKTSKDNGPKPAGTGFAYDEIYAALTDGGFDVPAVNYRAIDPQYLRQEVEYITAEPAYSIVVDTNDRFLYWVLPRGRAIRYGVGLGTQGRSWKGRAVVQWKQKWPRWKAPEDMIARNPELKPYGVEAGGMAPGPRNPLGARAMYIFQNGKDTLYRIHGSPSWRTIGKNSSSGCVRMLMQDAIDLYDRVKGKTPLLVI</sequence>
<evidence type="ECO:0000256" key="8">
    <source>
        <dbReference type="ARBA" id="ARBA00023316"/>
    </source>
</evidence>
<dbReference type="GO" id="GO:0018104">
    <property type="term" value="P:peptidoglycan-protein cross-linking"/>
    <property type="evidence" value="ECO:0007669"/>
    <property type="project" value="TreeGrafter"/>
</dbReference>
<dbReference type="CDD" id="cd16913">
    <property type="entry name" value="YkuD_like"/>
    <property type="match status" value="1"/>
</dbReference>
<keyword evidence="7 9" id="KW-0573">Peptidoglycan synthesis</keyword>
<evidence type="ECO:0000313" key="13">
    <source>
        <dbReference type="Proteomes" id="UP000315434"/>
    </source>
</evidence>
<protein>
    <submittedName>
        <fullName evidence="12">L,D-transpeptidase</fullName>
    </submittedName>
</protein>
<name>A0A546XQY7_RHIRH</name>
<dbReference type="PROSITE" id="PS52029">
    <property type="entry name" value="LD_TPASE"/>
    <property type="match status" value="1"/>
</dbReference>
<feature type="active site" description="Nucleophile" evidence="9">
    <location>
        <position position="262"/>
    </location>
</feature>
<evidence type="ECO:0000256" key="1">
    <source>
        <dbReference type="ARBA" id="ARBA00004752"/>
    </source>
</evidence>